<dbReference type="EMBL" id="CAJNOL010006087">
    <property type="protein sequence ID" value="CAF1613789.1"/>
    <property type="molecule type" value="Genomic_DNA"/>
</dbReference>
<evidence type="ECO:0000313" key="5">
    <source>
        <dbReference type="EMBL" id="CAF1455780.1"/>
    </source>
</evidence>
<dbReference type="EMBL" id="CAJNOU010001250">
    <property type="protein sequence ID" value="CAF1176022.1"/>
    <property type="molecule type" value="Genomic_DNA"/>
</dbReference>
<dbReference type="Proteomes" id="UP000663882">
    <property type="component" value="Unassembled WGS sequence"/>
</dbReference>
<sequence length="98" mass="11195">MKYQPDNIILVVYEQYQRELNGLKQLQQRGNLTDSQDGRYDFVLDAIASIKPFYGYRITISVYIRDHLSPSAQIHSFPPQSQHQQQLGAHSGTSVTPS</sequence>
<protein>
    <submittedName>
        <fullName evidence="5">Uncharacterized protein</fullName>
    </submittedName>
</protein>
<reference evidence="5" key="1">
    <citation type="submission" date="2021-02" db="EMBL/GenBank/DDBJ databases">
        <authorList>
            <person name="Nowell W R."/>
        </authorList>
    </citation>
    <scope>NUCLEOTIDE SEQUENCE</scope>
</reference>
<keyword evidence="8" id="KW-1185">Reference proteome</keyword>
<proteinExistence type="predicted"/>
<dbReference type="Proteomes" id="UP000663889">
    <property type="component" value="Unassembled WGS sequence"/>
</dbReference>
<feature type="compositionally biased region" description="Low complexity" evidence="1">
    <location>
        <begin position="73"/>
        <end position="86"/>
    </location>
</feature>
<evidence type="ECO:0000313" key="4">
    <source>
        <dbReference type="EMBL" id="CAF1259050.1"/>
    </source>
</evidence>
<organism evidence="5 7">
    <name type="scientific">Rotaria sordida</name>
    <dbReference type="NCBI Taxonomy" id="392033"/>
    <lineage>
        <taxon>Eukaryota</taxon>
        <taxon>Metazoa</taxon>
        <taxon>Spiralia</taxon>
        <taxon>Gnathifera</taxon>
        <taxon>Rotifera</taxon>
        <taxon>Eurotatoria</taxon>
        <taxon>Bdelloidea</taxon>
        <taxon>Philodinida</taxon>
        <taxon>Philodinidae</taxon>
        <taxon>Rotaria</taxon>
    </lineage>
</organism>
<accession>A0A815PXD8</accession>
<dbReference type="EMBL" id="CAJNOH010007359">
    <property type="protein sequence ID" value="CAF1455780.1"/>
    <property type="molecule type" value="Genomic_DNA"/>
</dbReference>
<evidence type="ECO:0000256" key="1">
    <source>
        <dbReference type="SAM" id="MobiDB-lite"/>
    </source>
</evidence>
<dbReference type="EMBL" id="CAJNOT010001876">
    <property type="protein sequence ID" value="CAF1259050.1"/>
    <property type="molecule type" value="Genomic_DNA"/>
</dbReference>
<name>A0A815PXD8_9BILA</name>
<dbReference type="AlphaFoldDB" id="A0A815PXD8"/>
<evidence type="ECO:0000313" key="3">
    <source>
        <dbReference type="EMBL" id="CAF1176022.1"/>
    </source>
</evidence>
<dbReference type="Proteomes" id="UP000663864">
    <property type="component" value="Unassembled WGS sequence"/>
</dbReference>
<evidence type="ECO:0000313" key="2">
    <source>
        <dbReference type="EMBL" id="CAF1170594.1"/>
    </source>
</evidence>
<comment type="caution">
    <text evidence="5">The sequence shown here is derived from an EMBL/GenBank/DDBJ whole genome shotgun (WGS) entry which is preliminary data.</text>
</comment>
<gene>
    <name evidence="6" type="ORF">JXQ802_LOCUS49719</name>
    <name evidence="5" type="ORF">PYM288_LOCUS36739</name>
    <name evidence="2" type="ORF">RFH988_LOCUS22951</name>
    <name evidence="3" type="ORF">SEV965_LOCUS19785</name>
    <name evidence="4" type="ORF">ZHD862_LOCUS25803</name>
</gene>
<feature type="compositionally biased region" description="Polar residues" evidence="1">
    <location>
        <begin position="87"/>
        <end position="98"/>
    </location>
</feature>
<feature type="region of interest" description="Disordered" evidence="1">
    <location>
        <begin position="73"/>
        <end position="98"/>
    </location>
</feature>
<evidence type="ECO:0000313" key="6">
    <source>
        <dbReference type="EMBL" id="CAF1613789.1"/>
    </source>
</evidence>
<dbReference type="EMBL" id="CAJNOO010001561">
    <property type="protein sequence ID" value="CAF1170594.1"/>
    <property type="molecule type" value="Genomic_DNA"/>
</dbReference>
<evidence type="ECO:0000313" key="7">
    <source>
        <dbReference type="Proteomes" id="UP000663854"/>
    </source>
</evidence>
<dbReference type="Proteomes" id="UP000663870">
    <property type="component" value="Unassembled WGS sequence"/>
</dbReference>
<dbReference type="Proteomes" id="UP000663854">
    <property type="component" value="Unassembled WGS sequence"/>
</dbReference>
<evidence type="ECO:0000313" key="8">
    <source>
        <dbReference type="Proteomes" id="UP000663870"/>
    </source>
</evidence>